<dbReference type="SUPFAM" id="SSF50952">
    <property type="entry name" value="Soluble quinoprotein glucose dehydrogenase"/>
    <property type="match status" value="1"/>
</dbReference>
<dbReference type="AlphaFoldDB" id="A0A3L8SF87"/>
<dbReference type="InterPro" id="IPR011041">
    <property type="entry name" value="Quinoprot_gluc/sorb_DH_b-prop"/>
</dbReference>
<accession>A0A3L8SF87</accession>
<organism evidence="5 6">
    <name type="scientific">Chloebia gouldiae</name>
    <name type="common">Gouldian finch</name>
    <name type="synonym">Erythrura gouldiae</name>
    <dbReference type="NCBI Taxonomy" id="44316"/>
    <lineage>
        <taxon>Eukaryota</taxon>
        <taxon>Metazoa</taxon>
        <taxon>Chordata</taxon>
        <taxon>Craniata</taxon>
        <taxon>Vertebrata</taxon>
        <taxon>Euteleostomi</taxon>
        <taxon>Archelosauria</taxon>
        <taxon>Archosauria</taxon>
        <taxon>Dinosauria</taxon>
        <taxon>Saurischia</taxon>
        <taxon>Theropoda</taxon>
        <taxon>Coelurosauria</taxon>
        <taxon>Aves</taxon>
        <taxon>Neognathae</taxon>
        <taxon>Neoaves</taxon>
        <taxon>Telluraves</taxon>
        <taxon>Australaves</taxon>
        <taxon>Passeriformes</taxon>
        <taxon>Passeroidea</taxon>
        <taxon>Passeridae</taxon>
        <taxon>Chloebia</taxon>
    </lineage>
</organism>
<dbReference type="OrthoDB" id="10266706at2759"/>
<proteinExistence type="inferred from homology"/>
<dbReference type="EMBL" id="QUSF01000025">
    <property type="protein sequence ID" value="RLW00819.1"/>
    <property type="molecule type" value="Genomic_DNA"/>
</dbReference>
<dbReference type="Gene3D" id="2.120.10.30">
    <property type="entry name" value="TolB, C-terminal domain"/>
    <property type="match status" value="2"/>
</dbReference>
<feature type="domain" description="Folate receptor-like" evidence="4">
    <location>
        <begin position="5"/>
        <end position="115"/>
    </location>
</feature>
<keyword evidence="2" id="KW-0732">Signal</keyword>
<sequence length="322" mass="36081">VLSVTNNTECAKLLEEIKCAHCSPHAQNLFHSPEKGETPEKELMLPYLCKDYCKEFYYTCRGHIPGFLQTTADEFCYYYARKDGGVCFPDFPRKQVRGPASNSLDHVEEYDKEEEISSCNLSKLFNVWSNAVASAGEPLTELLVKCKASLKGGDERGLLSLAFHPNYKKNGKLYVSYTTNQERDFTGSVLRLDVNTDLCNVPYSIPRSNPHFNSTNQPPEIFAHGLHNPGRCAVDRHPTDVNINLTILCSDSNGKNRSSARILQIIKGKDYESEPSLLEFKPFSSGSLVGGFVYRGCQSERLYGSYVFGDRNGGSRRQINVS</sequence>
<dbReference type="PANTHER" id="PTHR19328">
    <property type="entry name" value="HEDGEHOG-INTERACTING PROTEIN"/>
    <property type="match status" value="1"/>
</dbReference>
<evidence type="ECO:0000259" key="4">
    <source>
        <dbReference type="Pfam" id="PF03024"/>
    </source>
</evidence>
<comment type="similarity">
    <text evidence="1">Belongs to the HHIP family.</text>
</comment>
<comment type="caution">
    <text evidence="5">The sequence shown here is derived from an EMBL/GenBank/DDBJ whole genome shotgun (WGS) entry which is preliminary data.</text>
</comment>
<evidence type="ECO:0000313" key="6">
    <source>
        <dbReference type="Proteomes" id="UP000276834"/>
    </source>
</evidence>
<gene>
    <name evidence="5" type="ORF">DV515_00008498</name>
</gene>
<protein>
    <recommendedName>
        <fullName evidence="4">Folate receptor-like domain-containing protein</fullName>
    </recommendedName>
</protein>
<dbReference type="InterPro" id="IPR018143">
    <property type="entry name" value="Folate_rcpt-like"/>
</dbReference>
<dbReference type="PANTHER" id="PTHR19328:SF27">
    <property type="entry name" value="HEDGEHOG-INTERACTING PROTEIN"/>
    <property type="match status" value="1"/>
</dbReference>
<evidence type="ECO:0000256" key="1">
    <source>
        <dbReference type="ARBA" id="ARBA00010658"/>
    </source>
</evidence>
<name>A0A3L8SF87_CHLGU</name>
<evidence type="ECO:0000256" key="2">
    <source>
        <dbReference type="ARBA" id="ARBA00022729"/>
    </source>
</evidence>
<evidence type="ECO:0000256" key="3">
    <source>
        <dbReference type="ARBA" id="ARBA00023157"/>
    </source>
</evidence>
<reference evidence="5 6" key="1">
    <citation type="journal article" date="2018" name="Proc. R. Soc. B">
        <title>A non-coding region near Follistatin controls head colour polymorphism in the Gouldian finch.</title>
        <authorList>
            <person name="Toomey M.B."/>
            <person name="Marques C.I."/>
            <person name="Andrade P."/>
            <person name="Araujo P.M."/>
            <person name="Sabatino S."/>
            <person name="Gazda M.A."/>
            <person name="Afonso S."/>
            <person name="Lopes R.J."/>
            <person name="Corbo J.C."/>
            <person name="Carneiro M."/>
        </authorList>
    </citation>
    <scope>NUCLEOTIDE SEQUENCE [LARGE SCALE GENOMIC DNA]</scope>
    <source>
        <strain evidence="5">Red01</strain>
        <tissue evidence="5">Muscle</tissue>
    </source>
</reference>
<dbReference type="InterPro" id="IPR011042">
    <property type="entry name" value="6-blade_b-propeller_TolB-like"/>
</dbReference>
<evidence type="ECO:0000313" key="5">
    <source>
        <dbReference type="EMBL" id="RLW00819.1"/>
    </source>
</evidence>
<keyword evidence="6" id="KW-1185">Reference proteome</keyword>
<dbReference type="Proteomes" id="UP000276834">
    <property type="component" value="Unassembled WGS sequence"/>
</dbReference>
<feature type="non-terminal residue" evidence="5">
    <location>
        <position position="1"/>
    </location>
</feature>
<keyword evidence="3" id="KW-1015">Disulfide bond</keyword>
<dbReference type="Pfam" id="PF03024">
    <property type="entry name" value="Folate_rec"/>
    <property type="match status" value="1"/>
</dbReference>